<proteinExistence type="predicted"/>
<evidence type="ECO:0000313" key="3">
    <source>
        <dbReference type="Proteomes" id="UP001243330"/>
    </source>
</evidence>
<name>A0AAD8ZY64_9PEZI</name>
<keyword evidence="3" id="KW-1185">Reference proteome</keyword>
<dbReference type="Proteomes" id="UP001243330">
    <property type="component" value="Unassembled WGS sequence"/>
</dbReference>
<accession>A0AAD8ZY64</accession>
<dbReference type="AlphaFoldDB" id="A0AAD8ZY64"/>
<feature type="compositionally biased region" description="Basic and acidic residues" evidence="1">
    <location>
        <begin position="34"/>
        <end position="43"/>
    </location>
</feature>
<feature type="compositionally biased region" description="Polar residues" evidence="1">
    <location>
        <begin position="515"/>
        <end position="541"/>
    </location>
</feature>
<organism evidence="2 3">
    <name type="scientific">Colletotrichum chrysophilum</name>
    <dbReference type="NCBI Taxonomy" id="1836956"/>
    <lineage>
        <taxon>Eukaryota</taxon>
        <taxon>Fungi</taxon>
        <taxon>Dikarya</taxon>
        <taxon>Ascomycota</taxon>
        <taxon>Pezizomycotina</taxon>
        <taxon>Sordariomycetes</taxon>
        <taxon>Hypocreomycetidae</taxon>
        <taxon>Glomerellales</taxon>
        <taxon>Glomerellaceae</taxon>
        <taxon>Colletotrichum</taxon>
        <taxon>Colletotrichum gloeosporioides species complex</taxon>
    </lineage>
</organism>
<evidence type="ECO:0000256" key="1">
    <source>
        <dbReference type="SAM" id="MobiDB-lite"/>
    </source>
</evidence>
<dbReference type="EMBL" id="JAQOWY010000973">
    <property type="protein sequence ID" value="KAK1837881.1"/>
    <property type="molecule type" value="Genomic_DNA"/>
</dbReference>
<sequence>MQKRDAREKQSSSPAGIGGRIWPVQMSRKCSRITSDDDCRKDQTPSSALGRPETRYSRQPSIEEGSHSGEDFWPAMARKGIKFKHEQMSENSGRSDKSAIKSSRKILDSSRAATASNSQTLSAFTVPGVIAATNAGQLMLKQAASLLKRSESEESGRDAPHDMCQTATVLVSEVPSLVADDNHAGEGMPPHLIPDVAIEALPTGMEVQRGALSQAAAIEHHQGDSNSLLAGSHREWQCVDLVSPVTSHAPSQPILHQHQQLPAVSALQNLHSDDSPNQPIQLAPIRPSMESVGLPRRGKLPVLDINDPLLGRTGLRTGIEQYLLPPLLGRPLPFGRHFHQTSVSGVLRCGDQLDDPPTRMFSCMLGLRLIVHVRDLPSSNHKKFSTQLACRKTRTLAKKAATLVPAESTIHVTSLASGAEECAHTLAVRLSERPHLGHVHLGVAGEPPHRRLVARRGPQVESWASWPAAASSPDEEAGPGQGLLPGAKIVERAVGPGRGSEQHTQVRGVHELGRTNVTTPSGQGFWSWQQGRHATANSPTSLRGWPHDEG</sequence>
<feature type="region of interest" description="Disordered" evidence="1">
    <location>
        <begin position="496"/>
        <end position="550"/>
    </location>
</feature>
<feature type="region of interest" description="Disordered" evidence="1">
    <location>
        <begin position="1"/>
        <end position="72"/>
    </location>
</feature>
<reference evidence="2" key="1">
    <citation type="submission" date="2023-01" db="EMBL/GenBank/DDBJ databases">
        <title>Colletotrichum chrysophilum M932 genome sequence.</title>
        <authorList>
            <person name="Baroncelli R."/>
        </authorList>
    </citation>
    <scope>NUCLEOTIDE SEQUENCE</scope>
    <source>
        <strain evidence="2">M932</strain>
    </source>
</reference>
<evidence type="ECO:0000313" key="2">
    <source>
        <dbReference type="EMBL" id="KAK1837881.1"/>
    </source>
</evidence>
<feature type="region of interest" description="Disordered" evidence="1">
    <location>
        <begin position="464"/>
        <end position="484"/>
    </location>
</feature>
<feature type="compositionally biased region" description="Basic and acidic residues" evidence="1">
    <location>
        <begin position="1"/>
        <end position="10"/>
    </location>
</feature>
<comment type="caution">
    <text evidence="2">The sequence shown here is derived from an EMBL/GenBank/DDBJ whole genome shotgun (WGS) entry which is preliminary data.</text>
</comment>
<gene>
    <name evidence="2" type="ORF">CCHR01_19496</name>
</gene>
<protein>
    <submittedName>
        <fullName evidence="2">Uncharacterized protein</fullName>
    </submittedName>
</protein>